<gene>
    <name evidence="1" type="ORF">AMAG_18014</name>
</gene>
<name>A0A0L0S3R1_ALLM3</name>
<protein>
    <submittedName>
        <fullName evidence="1">Uncharacterized protein</fullName>
    </submittedName>
</protein>
<dbReference type="OrthoDB" id="10254221at2759"/>
<keyword evidence="2" id="KW-1185">Reference proteome</keyword>
<dbReference type="VEuPathDB" id="FungiDB:AMAG_18014"/>
<proteinExistence type="predicted"/>
<evidence type="ECO:0000313" key="1">
    <source>
        <dbReference type="EMBL" id="KNE57198.1"/>
    </source>
</evidence>
<dbReference type="AlphaFoldDB" id="A0A0L0S3R1"/>
<dbReference type="EMBL" id="GG745331">
    <property type="protein sequence ID" value="KNE57198.1"/>
    <property type="molecule type" value="Genomic_DNA"/>
</dbReference>
<accession>A0A0L0S3R1</accession>
<organism evidence="1 2">
    <name type="scientific">Allomyces macrogynus (strain ATCC 38327)</name>
    <name type="common">Allomyces javanicus var. macrogynus</name>
    <dbReference type="NCBI Taxonomy" id="578462"/>
    <lineage>
        <taxon>Eukaryota</taxon>
        <taxon>Fungi</taxon>
        <taxon>Fungi incertae sedis</taxon>
        <taxon>Blastocladiomycota</taxon>
        <taxon>Blastocladiomycetes</taxon>
        <taxon>Blastocladiales</taxon>
        <taxon>Blastocladiaceae</taxon>
        <taxon>Allomyces</taxon>
    </lineage>
</organism>
<dbReference type="Proteomes" id="UP000054350">
    <property type="component" value="Unassembled WGS sequence"/>
</dbReference>
<sequence>MSSTGKIVITSGETMTSGMIAKYLAELAPQRAGLEVLVCAQDKSKMPQQIMSTLRQASIVKIMECMF</sequence>
<reference evidence="2" key="2">
    <citation type="submission" date="2009-11" db="EMBL/GenBank/DDBJ databases">
        <title>The Genome Sequence of Allomyces macrogynus strain ATCC 38327.</title>
        <authorList>
            <consortium name="The Broad Institute Genome Sequencing Platform"/>
            <person name="Russ C."/>
            <person name="Cuomo C."/>
            <person name="Shea T."/>
            <person name="Young S.K."/>
            <person name="Zeng Q."/>
            <person name="Koehrsen M."/>
            <person name="Haas B."/>
            <person name="Borodovsky M."/>
            <person name="Guigo R."/>
            <person name="Alvarado L."/>
            <person name="Berlin A."/>
            <person name="Borenstein D."/>
            <person name="Chen Z."/>
            <person name="Engels R."/>
            <person name="Freedman E."/>
            <person name="Gellesch M."/>
            <person name="Goldberg J."/>
            <person name="Griggs A."/>
            <person name="Gujja S."/>
            <person name="Heiman D."/>
            <person name="Hepburn T."/>
            <person name="Howarth C."/>
            <person name="Jen D."/>
            <person name="Larson L."/>
            <person name="Lewis B."/>
            <person name="Mehta T."/>
            <person name="Park D."/>
            <person name="Pearson M."/>
            <person name="Roberts A."/>
            <person name="Saif S."/>
            <person name="Shenoy N."/>
            <person name="Sisk P."/>
            <person name="Stolte C."/>
            <person name="Sykes S."/>
            <person name="Walk T."/>
            <person name="White J."/>
            <person name="Yandava C."/>
            <person name="Burger G."/>
            <person name="Gray M.W."/>
            <person name="Holland P.W.H."/>
            <person name="King N."/>
            <person name="Lang F.B.F."/>
            <person name="Roger A.J."/>
            <person name="Ruiz-Trillo I."/>
            <person name="Lander E."/>
            <person name="Nusbaum C."/>
        </authorList>
    </citation>
    <scope>NUCLEOTIDE SEQUENCE [LARGE SCALE GENOMIC DNA]</scope>
    <source>
        <strain evidence="2">ATCC 38327</strain>
    </source>
</reference>
<reference evidence="1 2" key="1">
    <citation type="submission" date="2009-11" db="EMBL/GenBank/DDBJ databases">
        <title>Annotation of Allomyces macrogynus ATCC 38327.</title>
        <authorList>
            <consortium name="The Broad Institute Genome Sequencing Platform"/>
            <person name="Russ C."/>
            <person name="Cuomo C."/>
            <person name="Burger G."/>
            <person name="Gray M.W."/>
            <person name="Holland P.W.H."/>
            <person name="King N."/>
            <person name="Lang F.B.F."/>
            <person name="Roger A.J."/>
            <person name="Ruiz-Trillo I."/>
            <person name="Young S.K."/>
            <person name="Zeng Q."/>
            <person name="Gargeya S."/>
            <person name="Fitzgerald M."/>
            <person name="Haas B."/>
            <person name="Abouelleil A."/>
            <person name="Alvarado L."/>
            <person name="Arachchi H.M."/>
            <person name="Berlin A."/>
            <person name="Chapman S.B."/>
            <person name="Gearin G."/>
            <person name="Goldberg J."/>
            <person name="Griggs A."/>
            <person name="Gujja S."/>
            <person name="Hansen M."/>
            <person name="Heiman D."/>
            <person name="Howarth C."/>
            <person name="Larimer J."/>
            <person name="Lui A."/>
            <person name="MacDonald P.J.P."/>
            <person name="McCowen C."/>
            <person name="Montmayeur A."/>
            <person name="Murphy C."/>
            <person name="Neiman D."/>
            <person name="Pearson M."/>
            <person name="Priest M."/>
            <person name="Roberts A."/>
            <person name="Saif S."/>
            <person name="Shea T."/>
            <person name="Sisk P."/>
            <person name="Stolte C."/>
            <person name="Sykes S."/>
            <person name="Wortman J."/>
            <person name="Nusbaum C."/>
            <person name="Birren B."/>
        </authorList>
    </citation>
    <scope>NUCLEOTIDE SEQUENCE [LARGE SCALE GENOMIC DNA]</scope>
    <source>
        <strain evidence="1 2">ATCC 38327</strain>
    </source>
</reference>
<evidence type="ECO:0000313" key="2">
    <source>
        <dbReference type="Proteomes" id="UP000054350"/>
    </source>
</evidence>